<dbReference type="Proteomes" id="UP001056120">
    <property type="component" value="Linkage Group LG05"/>
</dbReference>
<reference evidence="1 2" key="2">
    <citation type="journal article" date="2022" name="Mol. Ecol. Resour.">
        <title>The genomes of chicory, endive, great burdock and yacon provide insights into Asteraceae paleo-polyploidization history and plant inulin production.</title>
        <authorList>
            <person name="Fan W."/>
            <person name="Wang S."/>
            <person name="Wang H."/>
            <person name="Wang A."/>
            <person name="Jiang F."/>
            <person name="Liu H."/>
            <person name="Zhao H."/>
            <person name="Xu D."/>
            <person name="Zhang Y."/>
        </authorList>
    </citation>
    <scope>NUCLEOTIDE SEQUENCE [LARGE SCALE GENOMIC DNA]</scope>
    <source>
        <strain evidence="2">cv. Yunnan</strain>
        <tissue evidence="1">Leaves</tissue>
    </source>
</reference>
<comment type="caution">
    <text evidence="1">The sequence shown here is derived from an EMBL/GenBank/DDBJ whole genome shotgun (WGS) entry which is preliminary data.</text>
</comment>
<evidence type="ECO:0000313" key="1">
    <source>
        <dbReference type="EMBL" id="KAI3816848.1"/>
    </source>
</evidence>
<organism evidence="1 2">
    <name type="scientific">Smallanthus sonchifolius</name>
    <dbReference type="NCBI Taxonomy" id="185202"/>
    <lineage>
        <taxon>Eukaryota</taxon>
        <taxon>Viridiplantae</taxon>
        <taxon>Streptophyta</taxon>
        <taxon>Embryophyta</taxon>
        <taxon>Tracheophyta</taxon>
        <taxon>Spermatophyta</taxon>
        <taxon>Magnoliopsida</taxon>
        <taxon>eudicotyledons</taxon>
        <taxon>Gunneridae</taxon>
        <taxon>Pentapetalae</taxon>
        <taxon>asterids</taxon>
        <taxon>campanulids</taxon>
        <taxon>Asterales</taxon>
        <taxon>Asteraceae</taxon>
        <taxon>Asteroideae</taxon>
        <taxon>Heliantheae alliance</taxon>
        <taxon>Millerieae</taxon>
        <taxon>Smallanthus</taxon>
    </lineage>
</organism>
<gene>
    <name evidence="1" type="ORF">L1987_16554</name>
</gene>
<reference evidence="2" key="1">
    <citation type="journal article" date="2022" name="Mol. Ecol. Resour.">
        <title>The genomes of chicory, endive, great burdock and yacon provide insights into Asteraceae palaeo-polyploidization history and plant inulin production.</title>
        <authorList>
            <person name="Fan W."/>
            <person name="Wang S."/>
            <person name="Wang H."/>
            <person name="Wang A."/>
            <person name="Jiang F."/>
            <person name="Liu H."/>
            <person name="Zhao H."/>
            <person name="Xu D."/>
            <person name="Zhang Y."/>
        </authorList>
    </citation>
    <scope>NUCLEOTIDE SEQUENCE [LARGE SCALE GENOMIC DNA]</scope>
    <source>
        <strain evidence="2">cv. Yunnan</strain>
    </source>
</reference>
<keyword evidence="2" id="KW-1185">Reference proteome</keyword>
<dbReference type="EMBL" id="CM042022">
    <property type="protein sequence ID" value="KAI3816848.1"/>
    <property type="molecule type" value="Genomic_DNA"/>
</dbReference>
<protein>
    <submittedName>
        <fullName evidence="1">Uncharacterized protein</fullName>
    </submittedName>
</protein>
<evidence type="ECO:0000313" key="2">
    <source>
        <dbReference type="Proteomes" id="UP001056120"/>
    </source>
</evidence>
<sequence length="271" mass="30574">MGLQGVRVLGMLRPSLILPIGLFGWPFNEWILALGRMAYHDVKLDNLNLTHQNCGIYFDYGPGREGWGPDGARWATYAWDRHAWVTFSLPPWALGRDGLDLWFVFGKEGNRDGTRGTHNTPFWSAVRWIIVLAGSSWKRGDLRSRGNGQTNSTWIQKGGTYSKKWEKKGNNEPQAHYVHRVVWIATYKLGRYNWTNGCGTIWILAKPNYNLEDGLKSRGSRHVKTRPRLTKDQPPSALPTRRSARGAAKSASTEGDEVEAPGLPPVGLEEY</sequence>
<name>A0ACB9J8N5_9ASTR</name>
<proteinExistence type="predicted"/>
<accession>A0ACB9J8N5</accession>